<gene>
    <name evidence="2" type="ORF">H8S59_26120</name>
</gene>
<sequence>MKDSALLLICGLGMSLLAWAILHYLDKDAFSVITSVVMVSLAVDNYRLRRTLAKTRSPVAK</sequence>
<keyword evidence="1" id="KW-0812">Transmembrane</keyword>
<feature type="transmembrane region" description="Helical" evidence="1">
    <location>
        <begin position="30"/>
        <end position="48"/>
    </location>
</feature>
<accession>A0ABR7B7V3</accession>
<evidence type="ECO:0000313" key="2">
    <source>
        <dbReference type="EMBL" id="MBC3953261.1"/>
    </source>
</evidence>
<organism evidence="2 3">
    <name type="scientific">Pseudomonas folii</name>
    <dbReference type="NCBI Taxonomy" id="2762593"/>
    <lineage>
        <taxon>Bacteria</taxon>
        <taxon>Pseudomonadati</taxon>
        <taxon>Pseudomonadota</taxon>
        <taxon>Gammaproteobacteria</taxon>
        <taxon>Pseudomonadales</taxon>
        <taxon>Pseudomonadaceae</taxon>
        <taxon>Pseudomonas</taxon>
    </lineage>
</organism>
<dbReference type="EMBL" id="JACONW010000247">
    <property type="protein sequence ID" value="MBC3953261.1"/>
    <property type="molecule type" value="Genomic_DNA"/>
</dbReference>
<name>A0ABR7B7V3_9PSED</name>
<keyword evidence="3" id="KW-1185">Reference proteome</keyword>
<evidence type="ECO:0000256" key="1">
    <source>
        <dbReference type="SAM" id="Phobius"/>
    </source>
</evidence>
<reference evidence="2 3" key="1">
    <citation type="submission" date="2020-08" db="EMBL/GenBank/DDBJ databases">
        <title>Putative novel bacterial strains isolated from necrotic wheat leaf tissues caused by Xanthomonas translucens.</title>
        <authorList>
            <person name="Tambong J.T."/>
        </authorList>
    </citation>
    <scope>NUCLEOTIDE SEQUENCE [LARGE SCALE GENOMIC DNA]</scope>
    <source>
        <strain evidence="2 3">DOAB 1069</strain>
    </source>
</reference>
<comment type="caution">
    <text evidence="2">The sequence shown here is derived from an EMBL/GenBank/DDBJ whole genome shotgun (WGS) entry which is preliminary data.</text>
</comment>
<keyword evidence="1" id="KW-0472">Membrane</keyword>
<dbReference type="Proteomes" id="UP000651852">
    <property type="component" value="Unassembled WGS sequence"/>
</dbReference>
<protein>
    <submittedName>
        <fullName evidence="2">Uncharacterized protein</fullName>
    </submittedName>
</protein>
<dbReference type="RefSeq" id="WP_187523293.1">
    <property type="nucleotide sequence ID" value="NZ_JACONW010000247.1"/>
</dbReference>
<keyword evidence="1" id="KW-1133">Transmembrane helix</keyword>
<proteinExistence type="predicted"/>
<evidence type="ECO:0000313" key="3">
    <source>
        <dbReference type="Proteomes" id="UP000651852"/>
    </source>
</evidence>